<dbReference type="Pfam" id="PF00067">
    <property type="entry name" value="p450"/>
    <property type="match status" value="1"/>
</dbReference>
<dbReference type="GO" id="GO:0020037">
    <property type="term" value="F:heme binding"/>
    <property type="evidence" value="ECO:0007669"/>
    <property type="project" value="InterPro"/>
</dbReference>
<keyword evidence="7" id="KW-0503">Monooxygenase</keyword>
<proteinExistence type="inferred from homology"/>
<name>A0A9P9ANC2_9HYPO</name>
<dbReference type="AlphaFoldDB" id="A0A9P9ANC2"/>
<dbReference type="GO" id="GO:0016705">
    <property type="term" value="F:oxidoreductase activity, acting on paired donors, with incorporation or reduction of molecular oxygen"/>
    <property type="evidence" value="ECO:0007669"/>
    <property type="project" value="InterPro"/>
</dbReference>
<dbReference type="Proteomes" id="UP000777438">
    <property type="component" value="Unassembled WGS sequence"/>
</dbReference>
<accession>A0A9P9ANC2</accession>
<evidence type="ECO:0000256" key="8">
    <source>
        <dbReference type="SAM" id="Phobius"/>
    </source>
</evidence>
<evidence type="ECO:0000256" key="2">
    <source>
        <dbReference type="ARBA" id="ARBA00010617"/>
    </source>
</evidence>
<reference evidence="9 10" key="1">
    <citation type="journal article" date="2021" name="Nat. Commun.">
        <title>Genetic determinants of endophytism in the Arabidopsis root mycobiome.</title>
        <authorList>
            <person name="Mesny F."/>
            <person name="Miyauchi S."/>
            <person name="Thiergart T."/>
            <person name="Pickel B."/>
            <person name="Atanasova L."/>
            <person name="Karlsson M."/>
            <person name="Huettel B."/>
            <person name="Barry K.W."/>
            <person name="Haridas S."/>
            <person name="Chen C."/>
            <person name="Bauer D."/>
            <person name="Andreopoulos W."/>
            <person name="Pangilinan J."/>
            <person name="LaButti K."/>
            <person name="Riley R."/>
            <person name="Lipzen A."/>
            <person name="Clum A."/>
            <person name="Drula E."/>
            <person name="Henrissat B."/>
            <person name="Kohler A."/>
            <person name="Grigoriev I.V."/>
            <person name="Martin F.M."/>
            <person name="Hacquard S."/>
        </authorList>
    </citation>
    <scope>NUCLEOTIDE SEQUENCE [LARGE SCALE GENOMIC DNA]</scope>
    <source>
        <strain evidence="9 10">MPI-CAGE-CH-0241</strain>
    </source>
</reference>
<dbReference type="PRINTS" id="PR00385">
    <property type="entry name" value="P450"/>
</dbReference>
<dbReference type="Gene3D" id="1.10.630.10">
    <property type="entry name" value="Cytochrome P450"/>
    <property type="match status" value="1"/>
</dbReference>
<comment type="cofactor">
    <cofactor evidence="1">
        <name>heme</name>
        <dbReference type="ChEBI" id="CHEBI:30413"/>
    </cofactor>
</comment>
<evidence type="ECO:0000256" key="5">
    <source>
        <dbReference type="ARBA" id="ARBA00023002"/>
    </source>
</evidence>
<dbReference type="InterPro" id="IPR036396">
    <property type="entry name" value="Cyt_P450_sf"/>
</dbReference>
<evidence type="ECO:0000313" key="10">
    <source>
        <dbReference type="Proteomes" id="UP000777438"/>
    </source>
</evidence>
<dbReference type="OrthoDB" id="1470350at2759"/>
<evidence type="ECO:0000256" key="3">
    <source>
        <dbReference type="ARBA" id="ARBA00022617"/>
    </source>
</evidence>
<evidence type="ECO:0000256" key="4">
    <source>
        <dbReference type="ARBA" id="ARBA00022723"/>
    </source>
</evidence>
<dbReference type="EMBL" id="JAGPYM010000008">
    <property type="protein sequence ID" value="KAH6891503.1"/>
    <property type="molecule type" value="Genomic_DNA"/>
</dbReference>
<evidence type="ECO:0000256" key="7">
    <source>
        <dbReference type="ARBA" id="ARBA00023033"/>
    </source>
</evidence>
<feature type="transmembrane region" description="Helical" evidence="8">
    <location>
        <begin position="5"/>
        <end position="24"/>
    </location>
</feature>
<dbReference type="GO" id="GO:0005506">
    <property type="term" value="F:iron ion binding"/>
    <property type="evidence" value="ECO:0007669"/>
    <property type="project" value="InterPro"/>
</dbReference>
<dbReference type="InterPro" id="IPR050121">
    <property type="entry name" value="Cytochrome_P450_monoxygenase"/>
</dbReference>
<keyword evidence="8" id="KW-0472">Membrane</keyword>
<sequence length="180" mass="20440">MAGILLVRAILNHAVPFMLFGVFWTSHEPLLKQLHLDRIIMPQMFKANNVLADYARSYTQQRVNQYRSAERSVDAKDGYQDILTHLLDARDEETNSVYSENELLGEAILLLMAGSNTTATALTATMFYLAHHPTALGKLRDELHERFASANDIQVFEAENCKYLRACLDEAMRLYPLGYG</sequence>
<protein>
    <submittedName>
        <fullName evidence="9">Cytochrome P450</fullName>
    </submittedName>
</protein>
<keyword evidence="4" id="KW-0479">Metal-binding</keyword>
<dbReference type="PANTHER" id="PTHR24305:SF237">
    <property type="entry name" value="CYTOCHROME P450 MONOOXYGENASE ATNE-RELATED"/>
    <property type="match status" value="1"/>
</dbReference>
<comment type="similarity">
    <text evidence="2">Belongs to the cytochrome P450 family.</text>
</comment>
<keyword evidence="8" id="KW-0812">Transmembrane</keyword>
<feature type="transmembrane region" description="Helical" evidence="8">
    <location>
        <begin position="107"/>
        <end position="130"/>
    </location>
</feature>
<comment type="caution">
    <text evidence="9">The sequence shown here is derived from an EMBL/GenBank/DDBJ whole genome shotgun (WGS) entry which is preliminary data.</text>
</comment>
<evidence type="ECO:0000313" key="9">
    <source>
        <dbReference type="EMBL" id="KAH6891503.1"/>
    </source>
</evidence>
<keyword evidence="5" id="KW-0560">Oxidoreductase</keyword>
<dbReference type="InterPro" id="IPR001128">
    <property type="entry name" value="Cyt_P450"/>
</dbReference>
<keyword evidence="6" id="KW-0408">Iron</keyword>
<keyword evidence="8" id="KW-1133">Transmembrane helix</keyword>
<dbReference type="SUPFAM" id="SSF48264">
    <property type="entry name" value="Cytochrome P450"/>
    <property type="match status" value="1"/>
</dbReference>
<organism evidence="9 10">
    <name type="scientific">Thelonectria olida</name>
    <dbReference type="NCBI Taxonomy" id="1576542"/>
    <lineage>
        <taxon>Eukaryota</taxon>
        <taxon>Fungi</taxon>
        <taxon>Dikarya</taxon>
        <taxon>Ascomycota</taxon>
        <taxon>Pezizomycotina</taxon>
        <taxon>Sordariomycetes</taxon>
        <taxon>Hypocreomycetidae</taxon>
        <taxon>Hypocreales</taxon>
        <taxon>Nectriaceae</taxon>
        <taxon>Thelonectria</taxon>
    </lineage>
</organism>
<dbReference type="PANTHER" id="PTHR24305">
    <property type="entry name" value="CYTOCHROME P450"/>
    <property type="match status" value="1"/>
</dbReference>
<keyword evidence="3" id="KW-0349">Heme</keyword>
<keyword evidence="10" id="KW-1185">Reference proteome</keyword>
<dbReference type="GO" id="GO:0004497">
    <property type="term" value="F:monooxygenase activity"/>
    <property type="evidence" value="ECO:0007669"/>
    <property type="project" value="UniProtKB-KW"/>
</dbReference>
<evidence type="ECO:0000256" key="6">
    <source>
        <dbReference type="ARBA" id="ARBA00023004"/>
    </source>
</evidence>
<evidence type="ECO:0000256" key="1">
    <source>
        <dbReference type="ARBA" id="ARBA00001971"/>
    </source>
</evidence>
<gene>
    <name evidence="9" type="ORF">B0T10DRAFT_560746</name>
</gene>